<dbReference type="EMBL" id="PGGK01000001">
    <property type="protein sequence ID" value="TGC11589.1"/>
    <property type="molecule type" value="Genomic_DNA"/>
</dbReference>
<dbReference type="AlphaFoldDB" id="A0A4E0Q2Y5"/>
<feature type="binding site" evidence="7">
    <location>
        <begin position="338"/>
        <end position="340"/>
    </location>
    <ligand>
        <name>GTP</name>
        <dbReference type="ChEBI" id="CHEBI:37565"/>
    </ligand>
</feature>
<keyword evidence="2 8" id="KW-0479">Metal-binding</keyword>
<evidence type="ECO:0000256" key="2">
    <source>
        <dbReference type="ARBA" id="ARBA00022723"/>
    </source>
</evidence>
<evidence type="ECO:0000313" key="11">
    <source>
        <dbReference type="Proteomes" id="UP000297295"/>
    </source>
</evidence>
<evidence type="ECO:0000256" key="7">
    <source>
        <dbReference type="PIRSR" id="PIRSR006809-1"/>
    </source>
</evidence>
<dbReference type="InterPro" id="IPR025121">
    <property type="entry name" value="GTPase_HflX_N"/>
</dbReference>
<dbReference type="InterPro" id="IPR030394">
    <property type="entry name" value="G_HFLX_dom"/>
</dbReference>
<keyword evidence="5 6" id="KW-0342">GTP-binding</keyword>
<dbReference type="InterPro" id="IPR027417">
    <property type="entry name" value="P-loop_NTPase"/>
</dbReference>
<evidence type="ECO:0000256" key="4">
    <source>
        <dbReference type="ARBA" id="ARBA00022842"/>
    </source>
</evidence>
<dbReference type="SUPFAM" id="SSF52540">
    <property type="entry name" value="P-loop containing nucleoside triphosphate hydrolases"/>
    <property type="match status" value="1"/>
</dbReference>
<dbReference type="Proteomes" id="UP000297295">
    <property type="component" value="Unassembled WGS sequence"/>
</dbReference>
<dbReference type="PROSITE" id="PS51705">
    <property type="entry name" value="G_HFLX"/>
    <property type="match status" value="1"/>
</dbReference>
<dbReference type="RefSeq" id="WP_135387892.1">
    <property type="nucleotide sequence ID" value="NZ_PGGK01000001.1"/>
</dbReference>
<comment type="subcellular location">
    <subcellularLocation>
        <location evidence="6">Cytoplasm</location>
    </subcellularLocation>
    <text evidence="6">May associate with membranes.</text>
</comment>
<dbReference type="Gene3D" id="6.10.250.2860">
    <property type="match status" value="1"/>
</dbReference>
<dbReference type="CDD" id="cd01878">
    <property type="entry name" value="HflX"/>
    <property type="match status" value="1"/>
</dbReference>
<dbReference type="GO" id="GO:0005737">
    <property type="term" value="C:cytoplasm"/>
    <property type="evidence" value="ECO:0007669"/>
    <property type="project" value="UniProtKB-SubCell"/>
</dbReference>
<evidence type="ECO:0000256" key="8">
    <source>
        <dbReference type="PIRSR" id="PIRSR006809-2"/>
    </source>
</evidence>
<sequence>MKRAILVKRNDPRSEDYENELQMTELEELAGSAAYTIVAELTQTRHPDRKYQVGRGKVEELAQLVQDVHADKVIFHNPLSTMQVYNISEICRCEVIDKFQLILEIFATRATTHRSKLQVELARLEYELPKARAIISILKKEERPGFMGLGGYEDSYAQDVKNRISRIKDELKDVERDRDSLRSFRHSKGFSLVVLAGYTNAGKSTLFNLLVDESRTVRNMLFTTLVPTTRSLDVEGREVLLTDTVGFIEDLPHWMVDAFRSTLNEIFFADIVLLVVDSSEPLEKIRRKLLVSHETMWEQLQEVEIVTVFNKSDLLTEEELDERMLSLGYLAPNPVAVSSRTGFGIKSLKQEIRKHLPRWDRIQLSLPLSEEGMSMLSWLFDEGVIHGVDYSDSIDIDLEARENILNKARSFALKK</sequence>
<keyword evidence="4 8" id="KW-0460">Magnesium</keyword>
<comment type="similarity">
    <text evidence="6">Belongs to the TRAFAC class OBG-HflX-like GTPase superfamily. HflX GTPase family.</text>
</comment>
<feature type="binding site" evidence="7">
    <location>
        <begin position="243"/>
        <end position="246"/>
    </location>
    <ligand>
        <name>GTP</name>
        <dbReference type="ChEBI" id="CHEBI:37565"/>
    </ligand>
</feature>
<accession>A0A4E0Q2Y5</accession>
<proteinExistence type="inferred from homology"/>
<dbReference type="GO" id="GO:0003924">
    <property type="term" value="F:GTPase activity"/>
    <property type="evidence" value="ECO:0007669"/>
    <property type="project" value="UniProtKB-UniRule"/>
</dbReference>
<dbReference type="Gene3D" id="3.40.50.300">
    <property type="entry name" value="P-loop containing nucleotide triphosphate hydrolases"/>
    <property type="match status" value="1"/>
</dbReference>
<dbReference type="InterPro" id="IPR006073">
    <property type="entry name" value="GTP-bd"/>
</dbReference>
<keyword evidence="1 6" id="KW-0963">Cytoplasm</keyword>
<evidence type="ECO:0000259" key="9">
    <source>
        <dbReference type="PROSITE" id="PS51705"/>
    </source>
</evidence>
<dbReference type="FunFam" id="3.40.50.11060:FF:000001">
    <property type="entry name" value="GTPase HflX"/>
    <property type="match status" value="1"/>
</dbReference>
<comment type="function">
    <text evidence="6">GTPase that associates with the 50S ribosomal subunit and may have a role during protein synthesis or ribosome biogenesis.</text>
</comment>
<dbReference type="GO" id="GO:0005525">
    <property type="term" value="F:GTP binding"/>
    <property type="evidence" value="ECO:0007669"/>
    <property type="project" value="UniProtKB-UniRule"/>
</dbReference>
<comment type="cofactor">
    <cofactor evidence="8">
        <name>Mg(2+)</name>
        <dbReference type="ChEBI" id="CHEBI:18420"/>
    </cofactor>
</comment>
<dbReference type="PANTHER" id="PTHR10229">
    <property type="entry name" value="GTP-BINDING PROTEIN HFLX"/>
    <property type="match status" value="1"/>
</dbReference>
<evidence type="ECO:0000256" key="3">
    <source>
        <dbReference type="ARBA" id="ARBA00022741"/>
    </source>
</evidence>
<evidence type="ECO:0000256" key="5">
    <source>
        <dbReference type="ARBA" id="ARBA00023134"/>
    </source>
</evidence>
<dbReference type="PANTHER" id="PTHR10229:SF8">
    <property type="entry name" value="GTPASE HFLX"/>
    <property type="match status" value="1"/>
</dbReference>
<feature type="binding site" evidence="8">
    <location>
        <position position="204"/>
    </location>
    <ligand>
        <name>Mg(2+)</name>
        <dbReference type="ChEBI" id="CHEBI:18420"/>
    </ligand>
</feature>
<dbReference type="GO" id="GO:0043022">
    <property type="term" value="F:ribosome binding"/>
    <property type="evidence" value="ECO:0007669"/>
    <property type="project" value="TreeGrafter"/>
</dbReference>
<dbReference type="HAMAP" id="MF_00900">
    <property type="entry name" value="GTPase_HflX"/>
    <property type="match status" value="1"/>
</dbReference>
<dbReference type="Pfam" id="PF13167">
    <property type="entry name" value="GTP-bdg_N"/>
    <property type="match status" value="1"/>
</dbReference>
<protein>
    <recommendedName>
        <fullName evidence="6">GTPase HflX</fullName>
    </recommendedName>
    <alternativeName>
        <fullName evidence="6">GTP-binding protein HflX</fullName>
    </alternativeName>
</protein>
<evidence type="ECO:0000313" key="10">
    <source>
        <dbReference type="EMBL" id="TGC11589.1"/>
    </source>
</evidence>
<dbReference type="Pfam" id="PF16360">
    <property type="entry name" value="GTP-bdg_M"/>
    <property type="match status" value="1"/>
</dbReference>
<keyword evidence="3 6" id="KW-0547">Nucleotide-binding</keyword>
<dbReference type="PIRSF" id="PIRSF006809">
    <property type="entry name" value="GTP-binding_hflX_prd"/>
    <property type="match status" value="1"/>
</dbReference>
<feature type="binding site" evidence="7">
    <location>
        <begin position="197"/>
        <end position="204"/>
    </location>
    <ligand>
        <name>GTP</name>
        <dbReference type="ChEBI" id="CHEBI:37565"/>
    </ligand>
</feature>
<dbReference type="InterPro" id="IPR016496">
    <property type="entry name" value="GTPase_HflX"/>
</dbReference>
<comment type="subunit">
    <text evidence="6">Monomer. Associates with the 50S ribosomal subunit.</text>
</comment>
<feature type="domain" description="Hflx-type G" evidence="9">
    <location>
        <begin position="191"/>
        <end position="360"/>
    </location>
</feature>
<comment type="caution">
    <text evidence="10">The sequence shown here is derived from an EMBL/GenBank/DDBJ whole genome shotgun (WGS) entry which is preliminary data.</text>
</comment>
<feature type="binding site" evidence="8">
    <location>
        <position position="224"/>
    </location>
    <ligand>
        <name>Mg(2+)</name>
        <dbReference type="ChEBI" id="CHEBI:18420"/>
    </ligand>
</feature>
<reference evidence="10 11" key="1">
    <citation type="submission" date="2017-11" db="EMBL/GenBank/DDBJ databases">
        <title>Isolation and Characterization of Methanogenic Archaea from Saline Meromictic Lake at Siberia.</title>
        <authorList>
            <person name="Shen Y."/>
            <person name="Huang H.-H."/>
            <person name="Lai M.-C."/>
            <person name="Chen S.-C."/>
        </authorList>
    </citation>
    <scope>NUCLEOTIDE SEQUENCE [LARGE SCALE GENOMIC DNA]</scope>
    <source>
        <strain evidence="10 11">SY-01</strain>
    </source>
</reference>
<dbReference type="GO" id="GO:0046872">
    <property type="term" value="F:metal ion binding"/>
    <property type="evidence" value="ECO:0007669"/>
    <property type="project" value="UniProtKB-KW"/>
</dbReference>
<name>A0A4E0Q2Y5_9EURY</name>
<feature type="binding site" evidence="7">
    <location>
        <begin position="310"/>
        <end position="313"/>
    </location>
    <ligand>
        <name>GTP</name>
        <dbReference type="ChEBI" id="CHEBI:37565"/>
    </ligand>
</feature>
<dbReference type="NCBIfam" id="TIGR03156">
    <property type="entry name" value="GTP_HflX"/>
    <property type="match status" value="1"/>
</dbReference>
<dbReference type="Gene3D" id="3.40.50.11060">
    <property type="entry name" value="GTPase HflX, N-terminal domain"/>
    <property type="match status" value="1"/>
</dbReference>
<dbReference type="OrthoDB" id="10150at2157"/>
<evidence type="ECO:0000256" key="6">
    <source>
        <dbReference type="HAMAP-Rule" id="MF_00900"/>
    </source>
</evidence>
<keyword evidence="11" id="KW-1185">Reference proteome</keyword>
<evidence type="ECO:0000256" key="1">
    <source>
        <dbReference type="ARBA" id="ARBA00022490"/>
    </source>
</evidence>
<dbReference type="PRINTS" id="PR00326">
    <property type="entry name" value="GTP1OBG"/>
</dbReference>
<dbReference type="InterPro" id="IPR032305">
    <property type="entry name" value="GTP-bd_M"/>
</dbReference>
<organism evidence="10 11">
    <name type="scientific">Methanolobus halotolerans</name>
    <dbReference type="NCBI Taxonomy" id="2052935"/>
    <lineage>
        <taxon>Archaea</taxon>
        <taxon>Methanobacteriati</taxon>
        <taxon>Methanobacteriota</taxon>
        <taxon>Stenosarchaea group</taxon>
        <taxon>Methanomicrobia</taxon>
        <taxon>Methanosarcinales</taxon>
        <taxon>Methanosarcinaceae</taxon>
        <taxon>Methanolobus</taxon>
    </lineage>
</organism>
<gene>
    <name evidence="6 10" type="primary">hflX</name>
    <name evidence="10" type="ORF">CUN85_00470</name>
</gene>
<dbReference type="InterPro" id="IPR042108">
    <property type="entry name" value="GTPase_HflX_N_sf"/>
</dbReference>
<dbReference type="Pfam" id="PF01926">
    <property type="entry name" value="MMR_HSR1"/>
    <property type="match status" value="1"/>
</dbReference>